<keyword evidence="1" id="KW-1133">Transmembrane helix</keyword>
<keyword evidence="2" id="KW-0732">Signal</keyword>
<dbReference type="AlphaFoldDB" id="F0R7D2"/>
<dbReference type="RefSeq" id="WP_013618382.1">
    <property type="nucleotide sequence ID" value="NC_015164.1"/>
</dbReference>
<name>F0R7D2_PHOSB</name>
<keyword evidence="1" id="KW-0472">Membrane</keyword>
<evidence type="ECO:0000313" key="4">
    <source>
        <dbReference type="Proteomes" id="UP000007486"/>
    </source>
</evidence>
<gene>
    <name evidence="3" type="ordered locus">Bacsa_2413</name>
</gene>
<evidence type="ECO:0000256" key="1">
    <source>
        <dbReference type="SAM" id="Phobius"/>
    </source>
</evidence>
<evidence type="ECO:0000256" key="2">
    <source>
        <dbReference type="SAM" id="SignalP"/>
    </source>
</evidence>
<sequence length="413" mass="47372">MKKLIFALIASTLSVFSVNALPNPNGNDSITTDSITKEAEPVKASLDAIQVQISSAIDKMDEVKIMFGDDIDKLNVKIAIFTIFLTIAGLVIAFISYKFTKLGYEASKRTADNVMRASLNVLEGQFNDLIRHLYRNLVCTLAFSQKILESASDETEEEEKKIGQYPSEEHLLKLKILSEDALHLEKYNNDPEIYQKMHELKLLFRNYDVEIDTTLMHLKNRNMKLDEVKNDLDTLVYKPLHLIEAIRSITGKIMAQKNGGKDYDASRNAASIMTREHISKVDDWTKTRGGLGAYTDLAKIVPPFIEEKGEREKEEKPIPKPYDGLRRSRNRLFDNAKVTTLSYEHDIFTSEDKDKDKDKDYQNQIDKICGIIHETGDFKNNILKQYDFKKYFLTMLSIDVTIELEKIHMIDIK</sequence>
<proteinExistence type="predicted"/>
<accession>F0R7D2</accession>
<organism evidence="3 4">
    <name type="scientific">Phocaeicola salanitronis (strain DSM 18170 / JCM 13657 / CCUG 60908 / BL78)</name>
    <name type="common">Bacteroides salanitronis</name>
    <dbReference type="NCBI Taxonomy" id="667015"/>
    <lineage>
        <taxon>Bacteria</taxon>
        <taxon>Pseudomonadati</taxon>
        <taxon>Bacteroidota</taxon>
        <taxon>Bacteroidia</taxon>
        <taxon>Bacteroidales</taxon>
        <taxon>Bacteroidaceae</taxon>
        <taxon>Phocaeicola</taxon>
    </lineage>
</organism>
<dbReference type="KEGG" id="bsa:Bacsa_2413"/>
<dbReference type="EMBL" id="CP002530">
    <property type="protein sequence ID" value="ADY36959.1"/>
    <property type="molecule type" value="Genomic_DNA"/>
</dbReference>
<feature type="transmembrane region" description="Helical" evidence="1">
    <location>
        <begin position="78"/>
        <end position="99"/>
    </location>
</feature>
<dbReference type="HOGENOM" id="CLU_665090_0_0_10"/>
<feature type="signal peptide" evidence="2">
    <location>
        <begin position="1"/>
        <end position="20"/>
    </location>
</feature>
<keyword evidence="1" id="KW-0812">Transmembrane</keyword>
<feature type="chain" id="PRO_5003259086" evidence="2">
    <location>
        <begin position="21"/>
        <end position="413"/>
    </location>
</feature>
<protein>
    <submittedName>
        <fullName evidence="3">Uncharacterized protein</fullName>
    </submittedName>
</protein>
<evidence type="ECO:0000313" key="3">
    <source>
        <dbReference type="EMBL" id="ADY36959.1"/>
    </source>
</evidence>
<dbReference type="OrthoDB" id="1096490at2"/>
<dbReference type="Proteomes" id="UP000007486">
    <property type="component" value="Chromosome"/>
</dbReference>
<keyword evidence="4" id="KW-1185">Reference proteome</keyword>
<reference evidence="3 4" key="1">
    <citation type="journal article" date="2011" name="Stand. Genomic Sci.">
        <title>Complete genome sequence of Bacteroides salanitronis type strain (BL78).</title>
        <authorList>
            <person name="Gronow S."/>
            <person name="Held B."/>
            <person name="Lucas S."/>
            <person name="Lapidus A."/>
            <person name="Del Rio T.G."/>
            <person name="Nolan M."/>
            <person name="Tice H."/>
            <person name="Deshpande S."/>
            <person name="Cheng J.F."/>
            <person name="Pitluck S."/>
            <person name="Liolios K."/>
            <person name="Pagani I."/>
            <person name="Ivanova N."/>
            <person name="Mavromatis K."/>
            <person name="Pati A."/>
            <person name="Tapia R."/>
            <person name="Han C."/>
            <person name="Goodwin L."/>
            <person name="Chen A."/>
            <person name="Palaniappan K."/>
            <person name="Land M."/>
            <person name="Hauser L."/>
            <person name="Chang Y.J."/>
            <person name="Jeffries C.D."/>
            <person name="Brambilla E.M."/>
            <person name="Rohde M."/>
            <person name="Goker M."/>
            <person name="Detter J.C."/>
            <person name="Woyke T."/>
            <person name="Bristow J."/>
            <person name="Markowitz V."/>
            <person name="Hugenholtz P."/>
            <person name="Kyrpides N.C."/>
            <person name="Klenk H.P."/>
            <person name="Eisen J.A."/>
        </authorList>
    </citation>
    <scope>NUCLEOTIDE SEQUENCE [LARGE SCALE GENOMIC DNA]</scope>
    <source>
        <strain evidence="3 4">DSM 18170</strain>
    </source>
</reference>
<dbReference type="eggNOG" id="ENOG5034BDK">
    <property type="taxonomic scope" value="Bacteria"/>
</dbReference>